<sequence length="504" mass="57898">MPFVNSRRRLKYRQNIEHFNSSSSESETEENKRPEENALLDSNSSKRGQKQTKRLTRSRVKNSPRVKSRSNGLKKGPSPRAQQQTNAKSSSDDEVPNRICPVKGCDSKLHISGKGESHFLVEACPLYHNIVGIISTSYPACSHLIFKEFLHKRRRNGRVLDRKLAPPAKKPAGPDLREPQLNRIGCSQFDLNLFREAQAKAAEKEEIDQHLGVGKLQQIQFGRHTYRTWYQSPYPHKFHNCSKLFICHLCLEPFKCDATLRRHISKCELRSPPGIQLYVNSPNNDDNQIAVYEVDGTYAKAYCRNLCLLSKLFLDSKTMFYDVEPFWFYILIERKRGDVFTTVGYFSKEKNPAIDYNLSCIMVLPAYMGKGYGKFLIDLSYALSRQDGILGSPERPLSDLGLISYRSYWKDVIVRYILTLQDDQKFSIRELSLQSGILQNDLVSTLQYMQNIKYWRGKHIILISPSSKEQWKLRLSRQGLRCKPEMITRNGPTLATAPPTSSST</sequence>
<comment type="catalytic activity">
    <reaction evidence="14">
        <text>L-lysyl-[protein] + acetyl-CoA = N(6)-acetyl-L-lysyl-[protein] + CoA + H(+)</text>
        <dbReference type="Rhea" id="RHEA:45948"/>
        <dbReference type="Rhea" id="RHEA-COMP:9752"/>
        <dbReference type="Rhea" id="RHEA-COMP:10731"/>
        <dbReference type="ChEBI" id="CHEBI:15378"/>
        <dbReference type="ChEBI" id="CHEBI:29969"/>
        <dbReference type="ChEBI" id="CHEBI:57287"/>
        <dbReference type="ChEBI" id="CHEBI:57288"/>
        <dbReference type="ChEBI" id="CHEBI:61930"/>
        <dbReference type="EC" id="2.3.1.48"/>
    </reaction>
</comment>
<dbReference type="OrthoDB" id="787137at2759"/>
<name>E4WZA8_OIKDI</name>
<organism evidence="17">
    <name type="scientific">Oikopleura dioica</name>
    <name type="common">Tunicate</name>
    <dbReference type="NCBI Taxonomy" id="34765"/>
    <lineage>
        <taxon>Eukaryota</taxon>
        <taxon>Metazoa</taxon>
        <taxon>Chordata</taxon>
        <taxon>Tunicata</taxon>
        <taxon>Appendicularia</taxon>
        <taxon>Copelata</taxon>
        <taxon>Oikopleuridae</taxon>
        <taxon>Oikopleura</taxon>
    </lineage>
</organism>
<dbReference type="InterPro" id="IPR036388">
    <property type="entry name" value="WH-like_DNA-bd_sf"/>
</dbReference>
<evidence type="ECO:0000256" key="13">
    <source>
        <dbReference type="PIRSR" id="PIRSR602717-51"/>
    </source>
</evidence>
<dbReference type="CDD" id="cd04301">
    <property type="entry name" value="NAT_SF"/>
    <property type="match status" value="1"/>
</dbReference>
<comment type="similarity">
    <text evidence="2 14">Belongs to the MYST (SAS/MOZ) family.</text>
</comment>
<protein>
    <recommendedName>
        <fullName evidence="3 14">Histone acetyltransferase</fullName>
        <ecNumber evidence="3 14">2.3.1.48</ecNumber>
    </recommendedName>
</protein>
<dbReference type="InterPro" id="IPR036060">
    <property type="entry name" value="Znf_C2H2C_sf"/>
</dbReference>
<dbReference type="Gene3D" id="3.30.60.60">
    <property type="entry name" value="N-acetyl transferase-like"/>
    <property type="match status" value="1"/>
</dbReference>
<dbReference type="PANTHER" id="PTHR10615:SF161">
    <property type="entry name" value="HISTONE ACETYLTRANSFERASE KAT7"/>
    <property type="match status" value="1"/>
</dbReference>
<feature type="compositionally biased region" description="Polar residues" evidence="15">
    <location>
        <begin position="80"/>
        <end position="89"/>
    </location>
</feature>
<dbReference type="AlphaFoldDB" id="E4WZA8"/>
<evidence type="ECO:0000313" key="18">
    <source>
        <dbReference type="Proteomes" id="UP000001307"/>
    </source>
</evidence>
<keyword evidence="8" id="KW-0156">Chromatin regulator</keyword>
<dbReference type="Gene3D" id="1.10.10.10">
    <property type="entry name" value="Winged helix-like DNA-binding domain superfamily/Winged helix DNA-binding domain"/>
    <property type="match status" value="1"/>
</dbReference>
<evidence type="ECO:0000256" key="12">
    <source>
        <dbReference type="ARBA" id="ARBA00023242"/>
    </source>
</evidence>
<dbReference type="InterPro" id="IPR002717">
    <property type="entry name" value="HAT_MYST-type"/>
</dbReference>
<comment type="subcellular location">
    <subcellularLocation>
        <location evidence="1 14">Nucleus</location>
    </subcellularLocation>
</comment>
<keyword evidence="4" id="KW-0808">Transferase</keyword>
<evidence type="ECO:0000256" key="6">
    <source>
        <dbReference type="ARBA" id="ARBA00022771"/>
    </source>
</evidence>
<dbReference type="Gene3D" id="3.40.630.30">
    <property type="match status" value="1"/>
</dbReference>
<evidence type="ECO:0000259" key="16">
    <source>
        <dbReference type="PROSITE" id="PS51726"/>
    </source>
</evidence>
<dbReference type="FunCoup" id="E4WZA8">
    <property type="interactions" value="232"/>
</dbReference>
<evidence type="ECO:0000256" key="9">
    <source>
        <dbReference type="ARBA" id="ARBA00022990"/>
    </source>
</evidence>
<dbReference type="InterPro" id="IPR016181">
    <property type="entry name" value="Acyl_CoA_acyltransferase"/>
</dbReference>
<dbReference type="GO" id="GO:0003712">
    <property type="term" value="F:transcription coregulator activity"/>
    <property type="evidence" value="ECO:0007669"/>
    <property type="project" value="TreeGrafter"/>
</dbReference>
<dbReference type="SUPFAM" id="SSF55729">
    <property type="entry name" value="Acyl-CoA N-acyltransferases (Nat)"/>
    <property type="match status" value="1"/>
</dbReference>
<dbReference type="InterPro" id="IPR050603">
    <property type="entry name" value="MYST_HAT"/>
</dbReference>
<gene>
    <name evidence="17" type="ORF">GSOID_T00013260001</name>
</gene>
<evidence type="ECO:0000256" key="4">
    <source>
        <dbReference type="ARBA" id="ARBA00022679"/>
    </source>
</evidence>
<proteinExistence type="inferred from homology"/>
<dbReference type="PANTHER" id="PTHR10615">
    <property type="entry name" value="HISTONE ACETYLTRANSFERASE"/>
    <property type="match status" value="1"/>
</dbReference>
<dbReference type="EC" id="2.3.1.48" evidence="3 14"/>
<keyword evidence="12 14" id="KW-0539">Nucleus</keyword>
<keyword evidence="10" id="KW-0805">Transcription regulation</keyword>
<feature type="domain" description="MYST-type HAT" evidence="16">
    <location>
        <begin position="211"/>
        <end position="484"/>
    </location>
</feature>
<dbReference type="Pfam" id="PF01853">
    <property type="entry name" value="MOZ_SAS"/>
    <property type="match status" value="1"/>
</dbReference>
<dbReference type="GO" id="GO:0004402">
    <property type="term" value="F:histone acetyltransferase activity"/>
    <property type="evidence" value="ECO:0007669"/>
    <property type="project" value="InterPro"/>
</dbReference>
<evidence type="ECO:0000256" key="1">
    <source>
        <dbReference type="ARBA" id="ARBA00004123"/>
    </source>
</evidence>
<dbReference type="GO" id="GO:0005634">
    <property type="term" value="C:nucleus"/>
    <property type="evidence" value="ECO:0007669"/>
    <property type="project" value="UniProtKB-SubCell"/>
</dbReference>
<dbReference type="Pfam" id="PF17772">
    <property type="entry name" value="zf-MYST"/>
    <property type="match status" value="1"/>
</dbReference>
<accession>E4WZA8</accession>
<keyword evidence="18" id="KW-1185">Reference proteome</keyword>
<evidence type="ECO:0000256" key="3">
    <source>
        <dbReference type="ARBA" id="ARBA00013184"/>
    </source>
</evidence>
<evidence type="ECO:0000256" key="2">
    <source>
        <dbReference type="ARBA" id="ARBA00010107"/>
    </source>
</evidence>
<dbReference type="Gene3D" id="4.10.320.30">
    <property type="match status" value="1"/>
</dbReference>
<dbReference type="GO" id="GO:0006357">
    <property type="term" value="P:regulation of transcription by RNA polymerase II"/>
    <property type="evidence" value="ECO:0007669"/>
    <property type="project" value="TreeGrafter"/>
</dbReference>
<dbReference type="Pfam" id="PF01530">
    <property type="entry name" value="zf-C2HC"/>
    <property type="match status" value="1"/>
</dbReference>
<evidence type="ECO:0000256" key="14">
    <source>
        <dbReference type="RuleBase" id="RU361211"/>
    </source>
</evidence>
<feature type="region of interest" description="Disordered" evidence="15">
    <location>
        <begin position="1"/>
        <end position="97"/>
    </location>
</feature>
<keyword evidence="6" id="KW-0863">Zinc-finger</keyword>
<dbReference type="InterPro" id="IPR002515">
    <property type="entry name" value="Znf_C2H2C"/>
</dbReference>
<evidence type="ECO:0000256" key="15">
    <source>
        <dbReference type="SAM" id="MobiDB-lite"/>
    </source>
</evidence>
<dbReference type="GO" id="GO:0003682">
    <property type="term" value="F:chromatin binding"/>
    <property type="evidence" value="ECO:0007669"/>
    <property type="project" value="TreeGrafter"/>
</dbReference>
<dbReference type="FunFam" id="1.10.10.10:FF:000022">
    <property type="entry name" value="Histone acetyltransferase"/>
    <property type="match status" value="1"/>
</dbReference>
<dbReference type="PROSITE" id="PS51726">
    <property type="entry name" value="MYST_HAT"/>
    <property type="match status" value="1"/>
</dbReference>
<evidence type="ECO:0000256" key="11">
    <source>
        <dbReference type="ARBA" id="ARBA00023163"/>
    </source>
</evidence>
<keyword evidence="9" id="KW-0007">Acetylation</keyword>
<evidence type="ECO:0000256" key="8">
    <source>
        <dbReference type="ARBA" id="ARBA00022853"/>
    </source>
</evidence>
<dbReference type="GO" id="GO:0000785">
    <property type="term" value="C:chromatin"/>
    <property type="evidence" value="ECO:0007669"/>
    <property type="project" value="TreeGrafter"/>
</dbReference>
<evidence type="ECO:0000256" key="5">
    <source>
        <dbReference type="ARBA" id="ARBA00022723"/>
    </source>
</evidence>
<dbReference type="PROSITE" id="PS51802">
    <property type="entry name" value="ZF_CCHHC"/>
    <property type="match status" value="1"/>
</dbReference>
<feature type="active site" description="Proton donor/acceptor" evidence="13">
    <location>
        <position position="394"/>
    </location>
</feature>
<feature type="compositionally biased region" description="Basic residues" evidence="15">
    <location>
        <begin position="1"/>
        <end position="12"/>
    </location>
</feature>
<dbReference type="EMBL" id="FN653019">
    <property type="protein sequence ID" value="CBY22503.1"/>
    <property type="molecule type" value="Genomic_DNA"/>
</dbReference>
<evidence type="ECO:0000256" key="7">
    <source>
        <dbReference type="ARBA" id="ARBA00022833"/>
    </source>
</evidence>
<dbReference type="SUPFAM" id="SSF103637">
    <property type="entry name" value="CCHHC domain"/>
    <property type="match status" value="1"/>
</dbReference>
<keyword evidence="7" id="KW-0862">Zinc</keyword>
<dbReference type="InterPro" id="IPR040706">
    <property type="entry name" value="Zf-MYST"/>
</dbReference>
<keyword evidence="11" id="KW-0804">Transcription</keyword>
<dbReference type="Proteomes" id="UP000001307">
    <property type="component" value="Unassembled WGS sequence"/>
</dbReference>
<evidence type="ECO:0000256" key="10">
    <source>
        <dbReference type="ARBA" id="ARBA00023015"/>
    </source>
</evidence>
<dbReference type="GO" id="GO:0008270">
    <property type="term" value="F:zinc ion binding"/>
    <property type="evidence" value="ECO:0007669"/>
    <property type="project" value="UniProtKB-KW"/>
</dbReference>
<feature type="compositionally biased region" description="Basic residues" evidence="15">
    <location>
        <begin position="47"/>
        <end position="68"/>
    </location>
</feature>
<evidence type="ECO:0000313" key="17">
    <source>
        <dbReference type="EMBL" id="CBY22503.1"/>
    </source>
</evidence>
<dbReference type="InParanoid" id="E4WZA8"/>
<reference evidence="17" key="1">
    <citation type="journal article" date="2010" name="Science">
        <title>Plasticity of animal genome architecture unmasked by rapid evolution of a pelagic tunicate.</title>
        <authorList>
            <person name="Denoeud F."/>
            <person name="Henriet S."/>
            <person name="Mungpakdee S."/>
            <person name="Aury J.M."/>
            <person name="Da Silva C."/>
            <person name="Brinkmann H."/>
            <person name="Mikhaleva J."/>
            <person name="Olsen L.C."/>
            <person name="Jubin C."/>
            <person name="Canestro C."/>
            <person name="Bouquet J.M."/>
            <person name="Danks G."/>
            <person name="Poulain J."/>
            <person name="Campsteijn C."/>
            <person name="Adamski M."/>
            <person name="Cross I."/>
            <person name="Yadetie F."/>
            <person name="Muffato M."/>
            <person name="Louis A."/>
            <person name="Butcher S."/>
            <person name="Tsagkogeorga G."/>
            <person name="Konrad A."/>
            <person name="Singh S."/>
            <person name="Jensen M.F."/>
            <person name="Cong E.H."/>
            <person name="Eikeseth-Otteraa H."/>
            <person name="Noel B."/>
            <person name="Anthouard V."/>
            <person name="Porcel B.M."/>
            <person name="Kachouri-Lafond R."/>
            <person name="Nishino A."/>
            <person name="Ugolini M."/>
            <person name="Chourrout P."/>
            <person name="Nishida H."/>
            <person name="Aasland R."/>
            <person name="Huzurbazar S."/>
            <person name="Westhof E."/>
            <person name="Delsuc F."/>
            <person name="Lehrach H."/>
            <person name="Reinhardt R."/>
            <person name="Weissenbach J."/>
            <person name="Roy S.W."/>
            <person name="Artiguenave F."/>
            <person name="Postlethwait J.H."/>
            <person name="Manak J.R."/>
            <person name="Thompson E.M."/>
            <person name="Jaillon O."/>
            <person name="Du Pasquier L."/>
            <person name="Boudinot P."/>
            <person name="Liberles D.A."/>
            <person name="Volff J.N."/>
            <person name="Philippe H."/>
            <person name="Lenhard B."/>
            <person name="Roest Crollius H."/>
            <person name="Wincker P."/>
            <person name="Chourrout D."/>
        </authorList>
    </citation>
    <scope>NUCLEOTIDE SEQUENCE [LARGE SCALE GENOMIC DNA]</scope>
</reference>
<keyword evidence="5" id="KW-0479">Metal-binding</keyword>